<reference evidence="3" key="1">
    <citation type="journal article" date="2021" name="Front. Microbiol.">
        <title>Comprehensive Comparative Genomics and Phenotyping of Methylobacterium Species.</title>
        <authorList>
            <person name="Alessa O."/>
            <person name="Ogura Y."/>
            <person name="Fujitani Y."/>
            <person name="Takami H."/>
            <person name="Hayashi T."/>
            <person name="Sahin N."/>
            <person name="Tani A."/>
        </authorList>
    </citation>
    <scope>NUCLEOTIDE SEQUENCE</scope>
    <source>
        <strain evidence="3">DSM 14458</strain>
    </source>
</reference>
<protein>
    <recommendedName>
        <fullName evidence="5">Sel1 repeat family protein</fullName>
    </recommendedName>
</protein>
<dbReference type="SUPFAM" id="SSF81901">
    <property type="entry name" value="HCP-like"/>
    <property type="match status" value="1"/>
</dbReference>
<name>A0ABQ4V1D2_9HYPH</name>
<dbReference type="RefSeq" id="WP_238308775.1">
    <property type="nucleotide sequence ID" value="NZ_BPRE01000022.1"/>
</dbReference>
<feature type="region of interest" description="Disordered" evidence="2">
    <location>
        <begin position="175"/>
        <end position="198"/>
    </location>
</feature>
<evidence type="ECO:0000313" key="4">
    <source>
        <dbReference type="Proteomes" id="UP001055093"/>
    </source>
</evidence>
<feature type="coiled-coil region" evidence="1">
    <location>
        <begin position="432"/>
        <end position="462"/>
    </location>
</feature>
<comment type="caution">
    <text evidence="3">The sequence shown here is derived from an EMBL/GenBank/DDBJ whole genome shotgun (WGS) entry which is preliminary data.</text>
</comment>
<evidence type="ECO:0000256" key="2">
    <source>
        <dbReference type="SAM" id="MobiDB-lite"/>
    </source>
</evidence>
<reference evidence="3" key="2">
    <citation type="submission" date="2021-08" db="EMBL/GenBank/DDBJ databases">
        <authorList>
            <person name="Tani A."/>
            <person name="Ola A."/>
            <person name="Ogura Y."/>
            <person name="Katsura K."/>
            <person name="Hayashi T."/>
        </authorList>
    </citation>
    <scope>NUCLEOTIDE SEQUENCE</scope>
    <source>
        <strain evidence="3">DSM 14458</strain>
    </source>
</reference>
<dbReference type="InterPro" id="IPR011990">
    <property type="entry name" value="TPR-like_helical_dom_sf"/>
</dbReference>
<dbReference type="EMBL" id="BPRE01000022">
    <property type="protein sequence ID" value="GJE78258.1"/>
    <property type="molecule type" value="Genomic_DNA"/>
</dbReference>
<keyword evidence="1" id="KW-0175">Coiled coil</keyword>
<evidence type="ECO:0000313" key="3">
    <source>
        <dbReference type="EMBL" id="GJE78258.1"/>
    </source>
</evidence>
<accession>A0ABQ4V1D2</accession>
<evidence type="ECO:0008006" key="5">
    <source>
        <dbReference type="Google" id="ProtNLM"/>
    </source>
</evidence>
<keyword evidence="4" id="KW-1185">Reference proteome</keyword>
<gene>
    <name evidence="3" type="ORF">BGCPKDLD_4872</name>
</gene>
<proteinExistence type="predicted"/>
<evidence type="ECO:0000256" key="1">
    <source>
        <dbReference type="SAM" id="Coils"/>
    </source>
</evidence>
<dbReference type="Gene3D" id="1.25.40.10">
    <property type="entry name" value="Tetratricopeptide repeat domain"/>
    <property type="match status" value="1"/>
</dbReference>
<organism evidence="3 4">
    <name type="scientific">Methylorubrum suomiense</name>
    <dbReference type="NCBI Taxonomy" id="144191"/>
    <lineage>
        <taxon>Bacteria</taxon>
        <taxon>Pseudomonadati</taxon>
        <taxon>Pseudomonadota</taxon>
        <taxon>Alphaproteobacteria</taxon>
        <taxon>Hyphomicrobiales</taxon>
        <taxon>Methylobacteriaceae</taxon>
        <taxon>Methylorubrum</taxon>
    </lineage>
</organism>
<dbReference type="Proteomes" id="UP001055093">
    <property type="component" value="Unassembled WGS sequence"/>
</dbReference>
<sequence length="477" mass="52996">MTATSFDAADGRSQSHPERSIGEEIAFVVLPKRSARRLHGALTPASFAALLLLLGPASAYDDSDCARQETVPVSVDEDFGNWSEMDAARKRALDRTNQLAISQVVGVEVKSSRENRAEIVNSDAEQRFKQLEQTNLAGFVRVKILEENRKTTEAGGSLSIKSEVTVCVPKSQTVRKEEQERAARQQRPAKPVDPTTVAWFDPVTGQPRVWYWREGSNYEFFDNSGFHPRTGDKLLIVDRKVVTDWRQSVERGKREAVERVQREAAQREAEAQRQAKIARAGELCDQSAAGPYDPDRPKTTPGVAWEVLRSAGGSAVEACEMAVRQYPEERRYRYQLARAYQASEPRKALPLLQVLMRQNYRAAYDNYGWALLDTRVGRNDLAGALASFRQGANLGDPDAMVSLATMISKGRVEGAGQEEAYRLFKRAAGLGHREASEAVDRLMEGQRQAEQQRLQNEQAARAFMGLVGGALGGIGRR</sequence>